<sequence length="198" mass="20907">MTLTAFDKNGKILGTKAVTVEKQQVTTGAITSINPFKIGTDNYITGKYSGDVAKISLTVNGVEGVKVGVTPPDLKYYAKNVILKDTDNVKLTAYDATGKVLDTETVTIAKKAGVSGAITSIAPFKIGTDHYITGKYSGDVAKISLTVNGVEGVKVGVTPPDLKYYAKTVILHTTDTAVLTAYDINGRILDTKNISATK</sequence>
<dbReference type="Proteomes" id="UP000019253">
    <property type="component" value="Unassembled WGS sequence"/>
</dbReference>
<evidence type="ECO:0000313" key="2">
    <source>
        <dbReference type="EMBL" id="EUJ22933.1"/>
    </source>
</evidence>
<reference evidence="2 3" key="1">
    <citation type="journal article" date="2014" name="Int. J. Syst. Evol. Microbiol.">
        <title>Listeria floridensis sp. nov., Listeria aquatica sp. nov., Listeria cornellensis sp. nov., Listeria riparia sp. nov. and Listeria grandensis sp. nov., from agricultural and natural environments.</title>
        <authorList>
            <person name="den Bakker H.C."/>
            <person name="Warchocki S."/>
            <person name="Wright E.M."/>
            <person name="Allred A.F."/>
            <person name="Ahlstrom C."/>
            <person name="Manuel C.S."/>
            <person name="Stasiewicz M.J."/>
            <person name="Burrell A."/>
            <person name="Roof S."/>
            <person name="Strawn L."/>
            <person name="Fortes E.D."/>
            <person name="Nightingale K.K."/>
            <person name="Kephart D."/>
            <person name="Wiedmann M."/>
        </authorList>
    </citation>
    <scope>NUCLEOTIDE SEQUENCE [LARGE SCALE GENOMIC DNA]</scope>
    <source>
        <strain evidence="3">FSL F6-971</strain>
    </source>
</reference>
<proteinExistence type="predicted"/>
<keyword evidence="3" id="KW-1185">Reference proteome</keyword>
<evidence type="ECO:0000259" key="1">
    <source>
        <dbReference type="Pfam" id="PF20622"/>
    </source>
</evidence>
<feature type="domain" description="Bacterial Ig" evidence="1">
    <location>
        <begin position="30"/>
        <end position="109"/>
    </location>
</feature>
<gene>
    <name evidence="2" type="ORF">PGRAN_11078</name>
</gene>
<comment type="caution">
    <text evidence="2">The sequence shown here is derived from an EMBL/GenBank/DDBJ whole genome shotgun (WGS) entry which is preliminary data.</text>
</comment>
<evidence type="ECO:0000313" key="3">
    <source>
        <dbReference type="Proteomes" id="UP000019253"/>
    </source>
</evidence>
<dbReference type="EMBL" id="AODD01000015">
    <property type="protein sequence ID" value="EUJ22933.1"/>
    <property type="molecule type" value="Genomic_DNA"/>
</dbReference>
<accession>W7BRQ4</accession>
<name>W7BRQ4_9LIST</name>
<dbReference type="OrthoDB" id="2365972at2"/>
<dbReference type="AlphaFoldDB" id="W7BRQ4"/>
<organism evidence="2 3">
    <name type="scientific">Listeria grandensis FSL F6-0971</name>
    <dbReference type="NCBI Taxonomy" id="1265819"/>
    <lineage>
        <taxon>Bacteria</taxon>
        <taxon>Bacillati</taxon>
        <taxon>Bacillota</taxon>
        <taxon>Bacilli</taxon>
        <taxon>Bacillales</taxon>
        <taxon>Listeriaceae</taxon>
        <taxon>Listeria</taxon>
    </lineage>
</organism>
<dbReference type="PATRIC" id="fig|1265819.5.peg.2216"/>
<dbReference type="Pfam" id="PF20622">
    <property type="entry name" value="Big_15"/>
    <property type="match status" value="2"/>
</dbReference>
<protein>
    <recommendedName>
        <fullName evidence="1">Bacterial Ig domain-containing protein</fullName>
    </recommendedName>
</protein>
<feature type="domain" description="Bacterial Ig" evidence="1">
    <location>
        <begin position="118"/>
        <end position="195"/>
    </location>
</feature>
<dbReference type="InterPro" id="IPR046746">
    <property type="entry name" value="Big_15"/>
</dbReference>